<accession>A0A0N4ZV48</accession>
<dbReference type="Proteomes" id="UP000038045">
    <property type="component" value="Unplaced"/>
</dbReference>
<keyword evidence="1" id="KW-0732">Signal</keyword>
<reference evidence="3" key="1">
    <citation type="submission" date="2017-02" db="UniProtKB">
        <authorList>
            <consortium name="WormBaseParasite"/>
        </authorList>
    </citation>
    <scope>IDENTIFICATION</scope>
</reference>
<organism evidence="2 3">
    <name type="scientific">Parastrongyloides trichosuri</name>
    <name type="common">Possum-specific nematode worm</name>
    <dbReference type="NCBI Taxonomy" id="131310"/>
    <lineage>
        <taxon>Eukaryota</taxon>
        <taxon>Metazoa</taxon>
        <taxon>Ecdysozoa</taxon>
        <taxon>Nematoda</taxon>
        <taxon>Chromadorea</taxon>
        <taxon>Rhabditida</taxon>
        <taxon>Tylenchina</taxon>
        <taxon>Panagrolaimomorpha</taxon>
        <taxon>Strongyloidoidea</taxon>
        <taxon>Strongyloididae</taxon>
        <taxon>Parastrongyloides</taxon>
    </lineage>
</organism>
<feature type="chain" id="PRO_5005892250" evidence="1">
    <location>
        <begin position="21"/>
        <end position="234"/>
    </location>
</feature>
<name>A0A0N4ZV48_PARTI</name>
<keyword evidence="2" id="KW-1185">Reference proteome</keyword>
<dbReference type="STRING" id="131310.A0A0N4ZV48"/>
<evidence type="ECO:0000256" key="1">
    <source>
        <dbReference type="SAM" id="SignalP"/>
    </source>
</evidence>
<sequence length="234" mass="26262">MKLNIIILLFIIIFINNSQQFILQRFKRQTSEGWDNNAEPGYLPDYRGDKYTDAQRIIDTQTLNKPFFDSIGGEPVYPGGVSPKTETYSLTNSYNTESSTTNYLSNSYSTNNVDTLSYTTDNFPTQVQRDYFVPNTYETSSTNYELLNNGYVSTTTLGPQIQGVINTGSSTSATLLWQLANPGYLPDYRGDKYTDPQRILDTQNLNKQFFESIGGEPVYSGGVSPKQTIVTSEA</sequence>
<dbReference type="AlphaFoldDB" id="A0A0N4ZV48"/>
<proteinExistence type="predicted"/>
<evidence type="ECO:0000313" key="2">
    <source>
        <dbReference type="Proteomes" id="UP000038045"/>
    </source>
</evidence>
<protein>
    <submittedName>
        <fullName evidence="3">Uncharacterized protein</fullName>
    </submittedName>
</protein>
<dbReference type="WBParaSite" id="PTRK_0001245800.1">
    <property type="protein sequence ID" value="PTRK_0001245800.1"/>
    <property type="gene ID" value="PTRK_0001245800"/>
</dbReference>
<evidence type="ECO:0000313" key="3">
    <source>
        <dbReference type="WBParaSite" id="PTRK_0001245800.1"/>
    </source>
</evidence>
<feature type="signal peptide" evidence="1">
    <location>
        <begin position="1"/>
        <end position="20"/>
    </location>
</feature>